<dbReference type="PANTHER" id="PTHR30136:SF33">
    <property type="entry name" value="TRANSCRIPTIONAL REGULATORY PROTEIN"/>
    <property type="match status" value="1"/>
</dbReference>
<keyword evidence="3" id="KW-0804">Transcription</keyword>
<feature type="domain" description="HTH iclR-type" evidence="5">
    <location>
        <begin position="40"/>
        <end position="103"/>
    </location>
</feature>
<dbReference type="Gene3D" id="3.30.450.40">
    <property type="match status" value="1"/>
</dbReference>
<dbReference type="EMBL" id="RCTF01000001">
    <property type="protein sequence ID" value="RLP81450.1"/>
    <property type="molecule type" value="Genomic_DNA"/>
</dbReference>
<dbReference type="GO" id="GO:0003677">
    <property type="term" value="F:DNA binding"/>
    <property type="evidence" value="ECO:0007669"/>
    <property type="project" value="UniProtKB-KW"/>
</dbReference>
<keyword evidence="1" id="KW-0805">Transcription regulation</keyword>
<evidence type="ECO:0000313" key="8">
    <source>
        <dbReference type="Proteomes" id="UP000269692"/>
    </source>
</evidence>
<accession>A0A3L7APC0</accession>
<dbReference type="InterPro" id="IPR029016">
    <property type="entry name" value="GAF-like_dom_sf"/>
</dbReference>
<evidence type="ECO:0000256" key="1">
    <source>
        <dbReference type="ARBA" id="ARBA00023015"/>
    </source>
</evidence>
<feature type="domain" description="IclR-ED" evidence="6">
    <location>
        <begin position="104"/>
        <end position="287"/>
    </location>
</feature>
<dbReference type="Proteomes" id="UP000269692">
    <property type="component" value="Unassembled WGS sequence"/>
</dbReference>
<dbReference type="PANTHER" id="PTHR30136">
    <property type="entry name" value="HELIX-TURN-HELIX TRANSCRIPTIONAL REGULATOR, ICLR FAMILY"/>
    <property type="match status" value="1"/>
</dbReference>
<dbReference type="InterPro" id="IPR050707">
    <property type="entry name" value="HTH_MetabolicPath_Reg"/>
</dbReference>
<evidence type="ECO:0000256" key="3">
    <source>
        <dbReference type="ARBA" id="ARBA00023163"/>
    </source>
</evidence>
<dbReference type="InterPro" id="IPR005471">
    <property type="entry name" value="Tscrpt_reg_IclR_N"/>
</dbReference>
<dbReference type="InterPro" id="IPR036390">
    <property type="entry name" value="WH_DNA-bd_sf"/>
</dbReference>
<keyword evidence="8" id="KW-1185">Reference proteome</keyword>
<dbReference type="GO" id="GO:0003700">
    <property type="term" value="F:DNA-binding transcription factor activity"/>
    <property type="evidence" value="ECO:0007669"/>
    <property type="project" value="TreeGrafter"/>
</dbReference>
<dbReference type="SUPFAM" id="SSF46785">
    <property type="entry name" value="Winged helix' DNA-binding domain"/>
    <property type="match status" value="1"/>
</dbReference>
<evidence type="ECO:0000259" key="5">
    <source>
        <dbReference type="PROSITE" id="PS51077"/>
    </source>
</evidence>
<keyword evidence="2" id="KW-0238">DNA-binding</keyword>
<dbReference type="Pfam" id="PF01614">
    <property type="entry name" value="IclR_C"/>
    <property type="match status" value="1"/>
</dbReference>
<dbReference type="InterPro" id="IPR014757">
    <property type="entry name" value="Tscrpt_reg_IclR_C"/>
</dbReference>
<dbReference type="InterPro" id="IPR036388">
    <property type="entry name" value="WH-like_DNA-bd_sf"/>
</dbReference>
<dbReference type="AlphaFoldDB" id="A0A3L7APC0"/>
<organism evidence="7 8">
    <name type="scientific">Xanthobacter tagetidis</name>
    <dbReference type="NCBI Taxonomy" id="60216"/>
    <lineage>
        <taxon>Bacteria</taxon>
        <taxon>Pseudomonadati</taxon>
        <taxon>Pseudomonadota</taxon>
        <taxon>Alphaproteobacteria</taxon>
        <taxon>Hyphomicrobiales</taxon>
        <taxon>Xanthobacteraceae</taxon>
        <taxon>Xanthobacter</taxon>
    </lineage>
</organism>
<dbReference type="GO" id="GO:0045892">
    <property type="term" value="P:negative regulation of DNA-templated transcription"/>
    <property type="evidence" value="ECO:0007669"/>
    <property type="project" value="TreeGrafter"/>
</dbReference>
<evidence type="ECO:0000256" key="2">
    <source>
        <dbReference type="ARBA" id="ARBA00023125"/>
    </source>
</evidence>
<dbReference type="Pfam" id="PF09339">
    <property type="entry name" value="HTH_IclR"/>
    <property type="match status" value="1"/>
</dbReference>
<comment type="caution">
    <text evidence="7">The sequence shown here is derived from an EMBL/GenBank/DDBJ whole genome shotgun (WGS) entry which is preliminary data.</text>
</comment>
<dbReference type="SMART" id="SM00346">
    <property type="entry name" value="HTH_ICLR"/>
    <property type="match status" value="1"/>
</dbReference>
<gene>
    <name evidence="7" type="ORF">D9R14_00075</name>
</gene>
<dbReference type="PROSITE" id="PS51078">
    <property type="entry name" value="ICLR_ED"/>
    <property type="match status" value="1"/>
</dbReference>
<name>A0A3L7APC0_9HYPH</name>
<sequence length="303" mass="33330">MDEQTDEHTAKDLAEEAAAPRDRVRRRRQRGVIAQDRDFVNALARGLIVLEAFGTTQSVWLSGMEVAEKVGLPKPTTSRLLQALAGLGYLHYSPRRRQFRIGTAVLALGFAAREPFSLGDLVRPYLKELADTFAVHASLAARDRLDVIELEVCHSLNTLMTLRLEVGSRIPLAGTATGHALIAPLPEAELDYLLGLLRERHAKRWDSLLASIETGRREVAEQGFTTASASWDTDINGVAVPMVFPGGAPVYALACGAPARHLPGWKQRKIGQRLVQIAREIERRLLDGDVMAHPGVQELSDVR</sequence>
<protein>
    <submittedName>
        <fullName evidence="7">IclR family transcriptional regulator</fullName>
    </submittedName>
</protein>
<proteinExistence type="predicted"/>
<evidence type="ECO:0000313" key="7">
    <source>
        <dbReference type="EMBL" id="RLP81450.1"/>
    </source>
</evidence>
<dbReference type="Gene3D" id="1.10.10.10">
    <property type="entry name" value="Winged helix-like DNA-binding domain superfamily/Winged helix DNA-binding domain"/>
    <property type="match status" value="1"/>
</dbReference>
<dbReference type="OrthoDB" id="9807558at2"/>
<dbReference type="PROSITE" id="PS51077">
    <property type="entry name" value="HTH_ICLR"/>
    <property type="match status" value="1"/>
</dbReference>
<evidence type="ECO:0000259" key="6">
    <source>
        <dbReference type="PROSITE" id="PS51078"/>
    </source>
</evidence>
<feature type="compositionally biased region" description="Basic and acidic residues" evidence="4">
    <location>
        <begin position="1"/>
        <end position="22"/>
    </location>
</feature>
<evidence type="ECO:0000256" key="4">
    <source>
        <dbReference type="SAM" id="MobiDB-lite"/>
    </source>
</evidence>
<feature type="region of interest" description="Disordered" evidence="4">
    <location>
        <begin position="1"/>
        <end position="26"/>
    </location>
</feature>
<dbReference type="SUPFAM" id="SSF55781">
    <property type="entry name" value="GAF domain-like"/>
    <property type="match status" value="1"/>
</dbReference>
<reference evidence="7 8" key="1">
    <citation type="submission" date="2018-10" db="EMBL/GenBank/DDBJ databases">
        <title>Xanthobacter tagetidis genome sequencing and assembly.</title>
        <authorList>
            <person name="Maclea K.S."/>
            <person name="Goen A.E."/>
            <person name="Fatima S.A."/>
        </authorList>
    </citation>
    <scope>NUCLEOTIDE SEQUENCE [LARGE SCALE GENOMIC DNA]</scope>
    <source>
        <strain evidence="7 8">ATCC 700314</strain>
    </source>
</reference>
<dbReference type="RefSeq" id="WP_121621265.1">
    <property type="nucleotide sequence ID" value="NZ_JACIIW010000004.1"/>
</dbReference>